<keyword evidence="5 8" id="KW-0812">Transmembrane</keyword>
<keyword evidence="3" id="KW-0813">Transport</keyword>
<name>A0A6I0F146_9FIRM</name>
<feature type="transmembrane region" description="Helical" evidence="8">
    <location>
        <begin position="131"/>
        <end position="150"/>
    </location>
</feature>
<feature type="transmembrane region" description="Helical" evidence="8">
    <location>
        <begin position="12"/>
        <end position="28"/>
    </location>
</feature>
<dbReference type="Proteomes" id="UP000468766">
    <property type="component" value="Unassembled WGS sequence"/>
</dbReference>
<comment type="subcellular location">
    <subcellularLocation>
        <location evidence="1">Cell membrane</location>
        <topology evidence="1">Multi-pass membrane protein</topology>
    </subcellularLocation>
</comment>
<feature type="transmembrane region" description="Helical" evidence="8">
    <location>
        <begin position="195"/>
        <end position="217"/>
    </location>
</feature>
<evidence type="ECO:0000256" key="5">
    <source>
        <dbReference type="ARBA" id="ARBA00022692"/>
    </source>
</evidence>
<feature type="transmembrane region" description="Helical" evidence="8">
    <location>
        <begin position="68"/>
        <end position="92"/>
    </location>
</feature>
<keyword evidence="7 8" id="KW-0472">Membrane</keyword>
<gene>
    <name evidence="9" type="ORF">F9B85_09660</name>
</gene>
<feature type="transmembrane region" description="Helical" evidence="8">
    <location>
        <begin position="162"/>
        <end position="183"/>
    </location>
</feature>
<evidence type="ECO:0000256" key="4">
    <source>
        <dbReference type="ARBA" id="ARBA00022475"/>
    </source>
</evidence>
<evidence type="ECO:0000313" key="9">
    <source>
        <dbReference type="EMBL" id="KAB2952074.1"/>
    </source>
</evidence>
<keyword evidence="10" id="KW-1185">Reference proteome</keyword>
<evidence type="ECO:0000256" key="3">
    <source>
        <dbReference type="ARBA" id="ARBA00022448"/>
    </source>
</evidence>
<dbReference type="InterPro" id="IPR002657">
    <property type="entry name" value="BilAc:Na_symport/Acr3"/>
</dbReference>
<feature type="transmembrane region" description="Helical" evidence="8">
    <location>
        <begin position="229"/>
        <end position="251"/>
    </location>
</feature>
<keyword evidence="6 8" id="KW-1133">Transmembrane helix</keyword>
<dbReference type="GO" id="GO:0015105">
    <property type="term" value="F:arsenite transmembrane transporter activity"/>
    <property type="evidence" value="ECO:0007669"/>
    <property type="project" value="TreeGrafter"/>
</dbReference>
<comment type="similarity">
    <text evidence="2">Belongs to the arsenical resistance-3 (ACR3) (TC 2.A.59) family.</text>
</comment>
<evidence type="ECO:0000256" key="8">
    <source>
        <dbReference type="SAM" id="Phobius"/>
    </source>
</evidence>
<dbReference type="AlphaFoldDB" id="A0A6I0F146"/>
<evidence type="ECO:0000313" key="10">
    <source>
        <dbReference type="Proteomes" id="UP000468766"/>
    </source>
</evidence>
<dbReference type="GO" id="GO:0015104">
    <property type="term" value="F:antimonite transmembrane transporter activity"/>
    <property type="evidence" value="ECO:0007669"/>
    <property type="project" value="TreeGrafter"/>
</dbReference>
<organism evidence="9 10">
    <name type="scientific">Heliorestis acidaminivorans</name>
    <dbReference type="NCBI Taxonomy" id="553427"/>
    <lineage>
        <taxon>Bacteria</taxon>
        <taxon>Bacillati</taxon>
        <taxon>Bacillota</taxon>
        <taxon>Clostridia</taxon>
        <taxon>Eubacteriales</taxon>
        <taxon>Heliobacteriaceae</taxon>
        <taxon>Heliorestis</taxon>
    </lineage>
</organism>
<accession>A0A6I0F146</accession>
<dbReference type="RefSeq" id="WP_151620351.1">
    <property type="nucleotide sequence ID" value="NZ_WBXO01000007.1"/>
</dbReference>
<evidence type="ECO:0000256" key="6">
    <source>
        <dbReference type="ARBA" id="ARBA00022989"/>
    </source>
</evidence>
<dbReference type="InterPro" id="IPR004706">
    <property type="entry name" value="Arsenical-R_Acr3"/>
</dbReference>
<dbReference type="OrthoDB" id="1551454at2"/>
<feature type="transmembrane region" description="Helical" evidence="8">
    <location>
        <begin position="34"/>
        <end position="56"/>
    </location>
</feature>
<dbReference type="PANTHER" id="PTHR43057">
    <property type="entry name" value="ARSENITE EFFLUX TRANSPORTER"/>
    <property type="match status" value="1"/>
</dbReference>
<dbReference type="InterPro" id="IPR038770">
    <property type="entry name" value="Na+/solute_symporter_sf"/>
</dbReference>
<dbReference type="EMBL" id="WBXO01000007">
    <property type="protein sequence ID" value="KAB2952074.1"/>
    <property type="molecule type" value="Genomic_DNA"/>
</dbReference>
<feature type="transmembrane region" description="Helical" evidence="8">
    <location>
        <begin position="98"/>
        <end position="119"/>
    </location>
</feature>
<evidence type="ECO:0000256" key="7">
    <source>
        <dbReference type="ARBA" id="ARBA00023136"/>
    </source>
</evidence>
<dbReference type="GO" id="GO:0015297">
    <property type="term" value="F:antiporter activity"/>
    <property type="evidence" value="ECO:0007669"/>
    <property type="project" value="InterPro"/>
</dbReference>
<protein>
    <submittedName>
        <fullName evidence="9">Arsenic resistance protein</fullName>
    </submittedName>
</protein>
<sequence>MQKLFYWPSKNASLSIPLALLLGFGVGLRVDTAFLSSLILVFTFLMIYPTMIGVKLKEAVNLTHGKVVGLSLLINFFMIPFLAWGLGVAFLAEDPTMIAGLAIAGLLPTSGMTISWTMLHKGNVPAAVKMTALSLVIGSIVAPFYLLFMVGQYVPIDLAKTFTTIALIVFLPLLLGHFTFQYLIQKKGPEHFQKIIKPTLPAFSFWAMLVVVFSSISMKAQALLSNPQILLKILVTLLLFYIINFTASTLIARFTLDRPNGIALVYGTVMRNLSIALGLAITAFGPQAALVVTLAFILQVQAAAWYGRIADRYSLLGPNPTSTQDATKVSDKVKNNSNL</sequence>
<evidence type="ECO:0000256" key="1">
    <source>
        <dbReference type="ARBA" id="ARBA00004651"/>
    </source>
</evidence>
<comment type="caution">
    <text evidence="9">The sequence shown here is derived from an EMBL/GenBank/DDBJ whole genome shotgun (WGS) entry which is preliminary data.</text>
</comment>
<proteinExistence type="inferred from homology"/>
<keyword evidence="4" id="KW-1003">Cell membrane</keyword>
<dbReference type="PANTHER" id="PTHR43057:SF1">
    <property type="entry name" value="ARSENICAL-RESISTANCE PROTEIN 3"/>
    <property type="match status" value="1"/>
</dbReference>
<dbReference type="GO" id="GO:0005886">
    <property type="term" value="C:plasma membrane"/>
    <property type="evidence" value="ECO:0007669"/>
    <property type="project" value="UniProtKB-SubCell"/>
</dbReference>
<evidence type="ECO:0000256" key="2">
    <source>
        <dbReference type="ARBA" id="ARBA00010110"/>
    </source>
</evidence>
<dbReference type="Pfam" id="PF01758">
    <property type="entry name" value="SBF"/>
    <property type="match status" value="1"/>
</dbReference>
<reference evidence="9 10" key="1">
    <citation type="submission" date="2019-10" db="EMBL/GenBank/DDBJ databases">
        <title>Whole-genome sequence of the extremophile Heliorestis acidaminivorans DSM 24790.</title>
        <authorList>
            <person name="Kyndt J.A."/>
            <person name="Meyer T.E."/>
        </authorList>
    </citation>
    <scope>NUCLEOTIDE SEQUENCE [LARGE SCALE GENOMIC DNA]</scope>
    <source>
        <strain evidence="9 10">DSM 24790</strain>
    </source>
</reference>
<dbReference type="Gene3D" id="1.20.1530.20">
    <property type="match status" value="1"/>
</dbReference>